<name>A0A4Y7KWR1_PAPSO</name>
<evidence type="ECO:0000256" key="2">
    <source>
        <dbReference type="ARBA" id="ARBA00004286"/>
    </source>
</evidence>
<dbReference type="AlphaFoldDB" id="A0A4Y7KWR1"/>
<sequence>MKIPKLMLINAESRRIIDGMESGITISLRDLYGYLNWNYDFLKKKYLRTLLFCISEAIEGPIIEEYAFSFSYSNSNNEDVMMNISHTGNKKQGATFRSYGNADITPNKMRYNRVMPPFFRGCPEEEANHPWLKTPLKMAIGNVNSKHIVLDLKVNWSKVSWYVPYQDENNDIKDDEAISLGVDSVPTTEPPNPDSECINFNLVDEMVESQMNDEFWVLNNTIQLKEGLRWHLIGGLVCGYVAECAENGGIELMEMELKLVVLCVGSGMNLDTNGSLCDCRMNLSGSLYVVKAAAELKLE</sequence>
<gene>
    <name evidence="7" type="ORF">C5167_000413</name>
</gene>
<keyword evidence="8" id="KW-1185">Reference proteome</keyword>
<dbReference type="InterPro" id="IPR036570">
    <property type="entry name" value="HORMA_dom_sf"/>
</dbReference>
<evidence type="ECO:0000313" key="8">
    <source>
        <dbReference type="Proteomes" id="UP000316621"/>
    </source>
</evidence>
<evidence type="ECO:0000256" key="1">
    <source>
        <dbReference type="ARBA" id="ARBA00004123"/>
    </source>
</evidence>
<dbReference type="InterPro" id="IPR003511">
    <property type="entry name" value="HORMA_dom"/>
</dbReference>
<dbReference type="PANTHER" id="PTHR48225">
    <property type="entry name" value="HORMA DOMAIN-CONTAINING PROTEIN 1"/>
    <property type="match status" value="1"/>
</dbReference>
<dbReference type="InterPro" id="IPR051294">
    <property type="entry name" value="HORMA_MeioticProgression"/>
</dbReference>
<dbReference type="SUPFAM" id="SSF56019">
    <property type="entry name" value="The spindle assembly checkpoint protein mad2"/>
    <property type="match status" value="1"/>
</dbReference>
<dbReference type="Gramene" id="RZC76355">
    <property type="protein sequence ID" value="RZC76355"/>
    <property type="gene ID" value="C5167_000413"/>
</dbReference>
<dbReference type="Pfam" id="PF02301">
    <property type="entry name" value="HORMA"/>
    <property type="match status" value="1"/>
</dbReference>
<organism evidence="7 8">
    <name type="scientific">Papaver somniferum</name>
    <name type="common">Opium poppy</name>
    <dbReference type="NCBI Taxonomy" id="3469"/>
    <lineage>
        <taxon>Eukaryota</taxon>
        <taxon>Viridiplantae</taxon>
        <taxon>Streptophyta</taxon>
        <taxon>Embryophyta</taxon>
        <taxon>Tracheophyta</taxon>
        <taxon>Spermatophyta</taxon>
        <taxon>Magnoliopsida</taxon>
        <taxon>Ranunculales</taxon>
        <taxon>Papaveraceae</taxon>
        <taxon>Papaveroideae</taxon>
        <taxon>Papaver</taxon>
    </lineage>
</organism>
<proteinExistence type="predicted"/>
<evidence type="ECO:0000256" key="5">
    <source>
        <dbReference type="ARBA" id="ARBA00023254"/>
    </source>
</evidence>
<protein>
    <recommendedName>
        <fullName evidence="6">HORMA domain-containing protein</fullName>
    </recommendedName>
</protein>
<comment type="subcellular location">
    <subcellularLocation>
        <location evidence="2">Chromosome</location>
    </subcellularLocation>
    <subcellularLocation>
        <location evidence="1">Nucleus</location>
    </subcellularLocation>
</comment>
<evidence type="ECO:0000259" key="6">
    <source>
        <dbReference type="Pfam" id="PF02301"/>
    </source>
</evidence>
<dbReference type="GO" id="GO:0051321">
    <property type="term" value="P:meiotic cell cycle"/>
    <property type="evidence" value="ECO:0007669"/>
    <property type="project" value="UniProtKB-KW"/>
</dbReference>
<evidence type="ECO:0000256" key="4">
    <source>
        <dbReference type="ARBA" id="ARBA00023242"/>
    </source>
</evidence>
<dbReference type="Gene3D" id="3.30.900.10">
    <property type="entry name" value="HORMA domain"/>
    <property type="match status" value="1"/>
</dbReference>
<accession>A0A4Y7KWR1</accession>
<keyword evidence="4" id="KW-0539">Nucleus</keyword>
<dbReference type="GO" id="GO:0005634">
    <property type="term" value="C:nucleus"/>
    <property type="evidence" value="ECO:0007669"/>
    <property type="project" value="UniProtKB-SubCell"/>
</dbReference>
<evidence type="ECO:0000313" key="7">
    <source>
        <dbReference type="EMBL" id="RZC76355.1"/>
    </source>
</evidence>
<keyword evidence="3" id="KW-0158">Chromosome</keyword>
<dbReference type="EMBL" id="CM010723">
    <property type="protein sequence ID" value="RZC76355.1"/>
    <property type="molecule type" value="Genomic_DNA"/>
</dbReference>
<dbReference type="Proteomes" id="UP000316621">
    <property type="component" value="Chromosome 9"/>
</dbReference>
<evidence type="ECO:0000256" key="3">
    <source>
        <dbReference type="ARBA" id="ARBA00022454"/>
    </source>
</evidence>
<keyword evidence="5" id="KW-0469">Meiosis</keyword>
<feature type="domain" description="HORMA" evidence="6">
    <location>
        <begin position="6"/>
        <end position="98"/>
    </location>
</feature>
<dbReference type="PANTHER" id="PTHR48225:SF7">
    <property type="entry name" value="MEIOSIS-SPECIFIC PROTEIN HOP1"/>
    <property type="match status" value="1"/>
</dbReference>
<reference evidence="7 8" key="1">
    <citation type="journal article" date="2018" name="Science">
        <title>The opium poppy genome and morphinan production.</title>
        <authorList>
            <person name="Guo L."/>
            <person name="Winzer T."/>
            <person name="Yang X."/>
            <person name="Li Y."/>
            <person name="Ning Z."/>
            <person name="He Z."/>
            <person name="Teodor R."/>
            <person name="Lu Y."/>
            <person name="Bowser T.A."/>
            <person name="Graham I.A."/>
            <person name="Ye K."/>
        </authorList>
    </citation>
    <scope>NUCLEOTIDE SEQUENCE [LARGE SCALE GENOMIC DNA]</scope>
    <source>
        <strain evidence="8">cv. HN1</strain>
        <tissue evidence="7">Leaves</tissue>
    </source>
</reference>
<dbReference type="GO" id="GO:0005694">
    <property type="term" value="C:chromosome"/>
    <property type="evidence" value="ECO:0007669"/>
    <property type="project" value="UniProtKB-SubCell"/>
</dbReference>